<dbReference type="Proteomes" id="UP000233720">
    <property type="component" value="Unassembled WGS sequence"/>
</dbReference>
<dbReference type="AlphaFoldDB" id="A0A2N3RQA4"/>
<dbReference type="EMBL" id="PHKW01000001">
    <property type="protein sequence ID" value="PKV18912.1"/>
    <property type="molecule type" value="Genomic_DNA"/>
</dbReference>
<gene>
    <name evidence="1" type="ORF">XpruCFBP8353_06255</name>
    <name evidence="2" type="ORF">XpruCFBP8354_06255</name>
</gene>
<dbReference type="EMBL" id="PHKV01000001">
    <property type="protein sequence ID" value="PKV14630.1"/>
    <property type="molecule type" value="Genomic_DNA"/>
</dbReference>
<protein>
    <submittedName>
        <fullName evidence="1">Uncharacterized protein</fullName>
    </submittedName>
</protein>
<evidence type="ECO:0000313" key="3">
    <source>
        <dbReference type="Proteomes" id="UP000233720"/>
    </source>
</evidence>
<proteinExistence type="predicted"/>
<comment type="caution">
    <text evidence="1">The sequence shown here is derived from an EMBL/GenBank/DDBJ whole genome shotgun (WGS) entry which is preliminary data.</text>
</comment>
<reference evidence="3 4" key="1">
    <citation type="submission" date="2017-11" db="EMBL/GenBank/DDBJ databases">
        <title>Xanthomonas prunicola sp. nov., a novel pathogen that affects nectarine (Prunus persica var. nectarine) trees.</title>
        <authorList>
            <person name="Lopez M."/>
            <person name="Lopez-Soriano P."/>
            <person name="Garita-Cambronero J."/>
            <person name="Beltran C."/>
            <person name="Taghouti G."/>
            <person name="Portier P."/>
            <person name="Cubero J."/>
            <person name="Fischer-Le Saux M."/>
            <person name="Marco-Noales E."/>
        </authorList>
    </citation>
    <scope>NUCLEOTIDE SEQUENCE [LARGE SCALE GENOMIC DNA]</scope>
    <source>
        <strain evidence="1 3">CFBP8353</strain>
        <strain evidence="2 4">CFBP8354</strain>
    </source>
</reference>
<dbReference type="OrthoDB" id="6009225at2"/>
<keyword evidence="4" id="KW-1185">Reference proteome</keyword>
<evidence type="ECO:0000313" key="2">
    <source>
        <dbReference type="EMBL" id="PKV18912.1"/>
    </source>
</evidence>
<accession>A0A2N3RQA4</accession>
<sequence length="81" mass="8338">MAWSWQRPADASVTAFSPTTPCGGQLHGSIAGRVLACRQPHTAGVRAATTQRPRYSPACAAASAASLAWRAASRRCAGSPS</sequence>
<evidence type="ECO:0000313" key="4">
    <source>
        <dbReference type="Proteomes" id="UP000233748"/>
    </source>
</evidence>
<evidence type="ECO:0000313" key="1">
    <source>
        <dbReference type="EMBL" id="PKV14630.1"/>
    </source>
</evidence>
<organism evidence="1 3">
    <name type="scientific">Xanthomonas prunicola</name>
    <dbReference type="NCBI Taxonomy" id="2053930"/>
    <lineage>
        <taxon>Bacteria</taxon>
        <taxon>Pseudomonadati</taxon>
        <taxon>Pseudomonadota</taxon>
        <taxon>Gammaproteobacteria</taxon>
        <taxon>Lysobacterales</taxon>
        <taxon>Lysobacteraceae</taxon>
        <taxon>Xanthomonas</taxon>
    </lineage>
</organism>
<dbReference type="Proteomes" id="UP000233748">
    <property type="component" value="Unassembled WGS sequence"/>
</dbReference>
<name>A0A2N3RQA4_9XANT</name>